<dbReference type="RefSeq" id="WP_121616287.1">
    <property type="nucleotide sequence ID" value="NZ_CP033049.1"/>
</dbReference>
<evidence type="ECO:0000313" key="3">
    <source>
        <dbReference type="Proteomes" id="UP000621631"/>
    </source>
</evidence>
<feature type="transmembrane region" description="Helical" evidence="1">
    <location>
        <begin position="73"/>
        <end position="91"/>
    </location>
</feature>
<feature type="transmembrane region" description="Helical" evidence="1">
    <location>
        <begin position="171"/>
        <end position="193"/>
    </location>
</feature>
<comment type="caution">
    <text evidence="2">The sequence shown here is derived from an EMBL/GenBank/DDBJ whole genome shotgun (WGS) entry which is preliminary data.</text>
</comment>
<dbReference type="EMBL" id="JACWEZ010000001">
    <property type="protein sequence ID" value="MBD1221346.1"/>
    <property type="molecule type" value="Genomic_DNA"/>
</dbReference>
<name>A0ABR7VJ92_VIRHA</name>
<protein>
    <submittedName>
        <fullName evidence="2">YesL family protein</fullName>
    </submittedName>
</protein>
<feature type="transmembrane region" description="Helical" evidence="1">
    <location>
        <begin position="20"/>
        <end position="49"/>
    </location>
</feature>
<keyword evidence="1" id="KW-0472">Membrane</keyword>
<accession>A0ABR7VJ92</accession>
<keyword evidence="3" id="KW-1185">Reference proteome</keyword>
<feature type="transmembrane region" description="Helical" evidence="1">
    <location>
        <begin position="103"/>
        <end position="131"/>
    </location>
</feature>
<keyword evidence="1" id="KW-1133">Transmembrane helix</keyword>
<dbReference type="Pfam" id="PF04854">
    <property type="entry name" value="DUF624"/>
    <property type="match status" value="1"/>
</dbReference>
<dbReference type="InterPro" id="IPR006938">
    <property type="entry name" value="DUF624"/>
</dbReference>
<organism evidence="2 3">
    <name type="scientific">Virgibacillus halodenitrificans</name>
    <name type="common">Bacillus halodenitrificans</name>
    <dbReference type="NCBI Taxonomy" id="1482"/>
    <lineage>
        <taxon>Bacteria</taxon>
        <taxon>Bacillati</taxon>
        <taxon>Bacillota</taxon>
        <taxon>Bacilli</taxon>
        <taxon>Bacillales</taxon>
        <taxon>Bacillaceae</taxon>
        <taxon>Virgibacillus</taxon>
    </lineage>
</organism>
<reference evidence="2 3" key="1">
    <citation type="submission" date="2020-09" db="EMBL/GenBank/DDBJ databases">
        <title>Draft Genome Sequences of Oil-Oxidizing Bacteria Halomonas titanicae, Marinobacter lutaoensis, and Virgibacillus halodenitrificans Isolated from Highly Saline Environments.</title>
        <authorList>
            <person name="Grouzdev D.S."/>
            <person name="Sokolova D.S."/>
            <person name="Semenova E.M."/>
            <person name="Borzenkov I.A."/>
            <person name="Bidzhieva S.K."/>
            <person name="Poltaraus A.B."/>
            <person name="Nazina T.N."/>
        </authorList>
    </citation>
    <scope>NUCLEOTIDE SEQUENCE [LARGE SCALE GENOMIC DNA]</scope>
    <source>
        <strain evidence="2 3">VKM B-3472D</strain>
    </source>
</reference>
<feature type="transmembrane region" description="Helical" evidence="1">
    <location>
        <begin position="143"/>
        <end position="165"/>
    </location>
</feature>
<evidence type="ECO:0000256" key="1">
    <source>
        <dbReference type="SAM" id="Phobius"/>
    </source>
</evidence>
<keyword evidence="1" id="KW-0812">Transmembrane</keyword>
<proteinExistence type="predicted"/>
<evidence type="ECO:0000313" key="2">
    <source>
        <dbReference type="EMBL" id="MBD1221346.1"/>
    </source>
</evidence>
<sequence length="204" mass="23689">MDRLAMGFYHISEWIVRIAYINFLWIGFTVAGLGVFGIMPATVAMFAVIRKWRKETNDISVFPIFWKTYKKEFFKANGFGIVFFGIGYLLTMEYQILRSMEQVSYFIASFAVLGLFLILAITLIYFFPVFVHFNLKNMQYMKWPFIIGIIHPILTVFLMVGVAFLNYAAFMFIPGVLFFFGGSVSAYIIWWGVSLTFSKYEQAI</sequence>
<gene>
    <name evidence="2" type="ORF">IC602_01830</name>
</gene>
<dbReference type="Proteomes" id="UP000621631">
    <property type="component" value="Unassembled WGS sequence"/>
</dbReference>